<evidence type="ECO:0000259" key="4">
    <source>
        <dbReference type="PROSITE" id="PS50158"/>
    </source>
</evidence>
<dbReference type="AlphaFoldDB" id="A0AAV5GYJ3"/>
<gene>
    <name evidence="5" type="ORF">Rhopal_007613-T1</name>
</gene>
<protein>
    <recommendedName>
        <fullName evidence="7">CCHC-type domain-containing protein</fullName>
    </recommendedName>
</protein>
<name>A0AAV5GYJ3_9BASI</name>
<feature type="domain" description="C3H1-type" evidence="3">
    <location>
        <begin position="403"/>
        <end position="431"/>
    </location>
</feature>
<evidence type="ECO:0000256" key="1">
    <source>
        <dbReference type="PROSITE-ProRule" id="PRU00723"/>
    </source>
</evidence>
<evidence type="ECO:0000256" key="2">
    <source>
        <dbReference type="SAM" id="MobiDB-lite"/>
    </source>
</evidence>
<dbReference type="Proteomes" id="UP001342314">
    <property type="component" value="Unassembled WGS sequence"/>
</dbReference>
<evidence type="ECO:0000259" key="3">
    <source>
        <dbReference type="PROSITE" id="PS50103"/>
    </source>
</evidence>
<evidence type="ECO:0008006" key="7">
    <source>
        <dbReference type="Google" id="ProtNLM"/>
    </source>
</evidence>
<keyword evidence="1" id="KW-0479">Metal-binding</keyword>
<dbReference type="PROSITE" id="PS50158">
    <property type="entry name" value="ZF_CCHC"/>
    <property type="match status" value="1"/>
</dbReference>
<feature type="domain" description="CCHC-type" evidence="4">
    <location>
        <begin position="430"/>
        <end position="443"/>
    </location>
</feature>
<organism evidence="5 6">
    <name type="scientific">Rhodotorula paludigena</name>
    <dbReference type="NCBI Taxonomy" id="86838"/>
    <lineage>
        <taxon>Eukaryota</taxon>
        <taxon>Fungi</taxon>
        <taxon>Dikarya</taxon>
        <taxon>Basidiomycota</taxon>
        <taxon>Pucciniomycotina</taxon>
        <taxon>Microbotryomycetes</taxon>
        <taxon>Sporidiobolales</taxon>
        <taxon>Sporidiobolaceae</taxon>
        <taxon>Rhodotorula</taxon>
    </lineage>
</organism>
<keyword evidence="1" id="KW-0862">Zinc</keyword>
<accession>A0AAV5GYJ3</accession>
<keyword evidence="6" id="KW-1185">Reference proteome</keyword>
<evidence type="ECO:0000313" key="6">
    <source>
        <dbReference type="Proteomes" id="UP001342314"/>
    </source>
</evidence>
<keyword evidence="1" id="KW-0863">Zinc-finger</keyword>
<comment type="caution">
    <text evidence="5">The sequence shown here is derived from an EMBL/GenBank/DDBJ whole genome shotgun (WGS) entry which is preliminary data.</text>
</comment>
<dbReference type="PROSITE" id="PS50103">
    <property type="entry name" value="ZF_C3H1"/>
    <property type="match status" value="1"/>
</dbReference>
<dbReference type="GO" id="GO:0008270">
    <property type="term" value="F:zinc ion binding"/>
    <property type="evidence" value="ECO:0007669"/>
    <property type="project" value="UniProtKB-KW"/>
</dbReference>
<feature type="region of interest" description="Disordered" evidence="2">
    <location>
        <begin position="304"/>
        <end position="358"/>
    </location>
</feature>
<dbReference type="InterPro" id="IPR001878">
    <property type="entry name" value="Znf_CCHC"/>
</dbReference>
<feature type="compositionally biased region" description="Gly residues" evidence="2">
    <location>
        <begin position="323"/>
        <end position="339"/>
    </location>
</feature>
<dbReference type="GO" id="GO:0003676">
    <property type="term" value="F:nucleic acid binding"/>
    <property type="evidence" value="ECO:0007669"/>
    <property type="project" value="InterPro"/>
</dbReference>
<evidence type="ECO:0000313" key="5">
    <source>
        <dbReference type="EMBL" id="GJN94530.1"/>
    </source>
</evidence>
<feature type="zinc finger region" description="C3H1-type" evidence="1">
    <location>
        <begin position="403"/>
        <end position="431"/>
    </location>
</feature>
<dbReference type="InterPro" id="IPR000571">
    <property type="entry name" value="Znf_CCCH"/>
</dbReference>
<sequence length="448" mass="46510">MAEGDINAAPDYQALAAQVQALQQQVAAANQGDENNDLGAQLRRLLKGSASTGGGKIGLAAADAAVPAVEGVPNVVLFDGDVPVSPDILRLVQRENLIPPVSLFDPVVSLYAAGHHRDLLPPGSDNKALNEARKDIKTYYKLDHLMDEHKFLPAVLKLVETVATVLCADNDTKDYVRDDGAAFVLSLVARASGDGVWEVVREYALTKIDVWRAGIIAKTPFNLNRIGPFDQGAWNGALAASAAPHNADLVKRPELDGDSATAWGAAVKLAGVGDSSKLDAVVQERRERSRLVLTGAASSGAIPPSLNFTPTLGPGGPQRASRVGGGRSGPYGAGSGATGGTAARAPAGQHHPTNGVQGNGASTGGGAFVCICCKGSHSYKECANISPTLQLVGRELRHSYDDGDKGFICRNFNMGRCAANETTCTNSHGCSRCGSKGHPATSCSFRGA</sequence>
<reference evidence="5 6" key="1">
    <citation type="submission" date="2021-12" db="EMBL/GenBank/DDBJ databases">
        <title>High titer production of polyol ester of fatty acids by Rhodotorula paludigena BS15 towards product separation-free biomass refinery.</title>
        <authorList>
            <person name="Mano J."/>
            <person name="Ono H."/>
            <person name="Tanaka T."/>
            <person name="Naito K."/>
            <person name="Sushida H."/>
            <person name="Ike M."/>
            <person name="Tokuyasu K."/>
            <person name="Kitaoka M."/>
        </authorList>
    </citation>
    <scope>NUCLEOTIDE SEQUENCE [LARGE SCALE GENOMIC DNA]</scope>
    <source>
        <strain evidence="5 6">BS15</strain>
    </source>
</reference>
<dbReference type="EMBL" id="BQKY01000017">
    <property type="protein sequence ID" value="GJN94530.1"/>
    <property type="molecule type" value="Genomic_DNA"/>
</dbReference>
<proteinExistence type="predicted"/>